<evidence type="ECO:0000313" key="2">
    <source>
        <dbReference type="EMBL" id="QHS85429.1"/>
    </source>
</evidence>
<accession>A0A6C0B1M2</accession>
<protein>
    <submittedName>
        <fullName evidence="2">Uncharacterized protein</fullName>
    </submittedName>
</protein>
<organism evidence="2">
    <name type="scientific">viral metagenome</name>
    <dbReference type="NCBI Taxonomy" id="1070528"/>
    <lineage>
        <taxon>unclassified sequences</taxon>
        <taxon>metagenomes</taxon>
        <taxon>organismal metagenomes</taxon>
    </lineage>
</organism>
<feature type="region of interest" description="Disordered" evidence="1">
    <location>
        <begin position="34"/>
        <end position="54"/>
    </location>
</feature>
<dbReference type="AlphaFoldDB" id="A0A6C0B1M2"/>
<dbReference type="EMBL" id="MN739043">
    <property type="protein sequence ID" value="QHS85429.1"/>
    <property type="molecule type" value="Genomic_DNA"/>
</dbReference>
<proteinExistence type="predicted"/>
<feature type="compositionally biased region" description="Basic and acidic residues" evidence="1">
    <location>
        <begin position="38"/>
        <end position="54"/>
    </location>
</feature>
<evidence type="ECO:0000256" key="1">
    <source>
        <dbReference type="SAM" id="MobiDB-lite"/>
    </source>
</evidence>
<sequence>MLFRKYDGTIIEIKRADFKNDVLYYTHIINMKGAASNEQKEESKTNSSKERERGYSTQAIFSLLQTF</sequence>
<reference evidence="2" key="1">
    <citation type="journal article" date="2020" name="Nature">
        <title>Giant virus diversity and host interactions through global metagenomics.</title>
        <authorList>
            <person name="Schulz F."/>
            <person name="Roux S."/>
            <person name="Paez-Espino D."/>
            <person name="Jungbluth S."/>
            <person name="Walsh D.A."/>
            <person name="Denef V.J."/>
            <person name="McMahon K.D."/>
            <person name="Konstantinidis K.T."/>
            <person name="Eloe-Fadrosh E.A."/>
            <person name="Kyrpides N.C."/>
            <person name="Woyke T."/>
        </authorList>
    </citation>
    <scope>NUCLEOTIDE SEQUENCE</scope>
    <source>
        <strain evidence="2">GVMAG-M-3300009182-78</strain>
    </source>
</reference>
<name>A0A6C0B1M2_9ZZZZ</name>